<protein>
    <recommendedName>
        <fullName evidence="6">Glycosyl transferase family 1</fullName>
    </recommendedName>
</protein>
<dbReference type="InterPro" id="IPR028098">
    <property type="entry name" value="Glyco_trans_4-like_N"/>
</dbReference>
<dbReference type="PANTHER" id="PTHR46401">
    <property type="entry name" value="GLYCOSYLTRANSFERASE WBBK-RELATED"/>
    <property type="match status" value="1"/>
</dbReference>
<dbReference type="AlphaFoldDB" id="A0A2S1LU88"/>
<evidence type="ECO:0000259" key="2">
    <source>
        <dbReference type="Pfam" id="PF00534"/>
    </source>
</evidence>
<evidence type="ECO:0000313" key="4">
    <source>
        <dbReference type="EMBL" id="AWG27325.1"/>
    </source>
</evidence>
<keyword evidence="1" id="KW-0808">Transferase</keyword>
<sequence>MRIILDPQIFNDQKFGGISKYYAEIYKNLQGNSEVEMILPLTYTDNFHIKECAATPFMNKYSFFIKNNIFRRKFIRKLKRENRTVVDKVLQKEPYDLFIPTYYDPYFLDKIGDKPYVLTVYDMIHELFPHYFGAEDKNSERKSLLIQRATKIIAVSNNTKKDILKFFPEIDPDKITVIYHGYSHDAKNDVPVAALPEKYILFVGNRENYKNFTFFLESIKDLLLEDPELYLVCAGGNGFRDKEKAHISSLGLTKKVIQQNFSDNELNAYYQNALCFVFPSIYEGFGIPIMEAMINKCPIILTDNSCFPEVGQEAVLYYELDNKADLAAKVRSFVYNPELREKYSRLGFERVQSFTWEKAAKECLEVYKSAVAAVQ</sequence>
<dbReference type="GO" id="GO:0016757">
    <property type="term" value="F:glycosyltransferase activity"/>
    <property type="evidence" value="ECO:0007669"/>
    <property type="project" value="InterPro"/>
</dbReference>
<dbReference type="Pfam" id="PF13439">
    <property type="entry name" value="Glyco_transf_4"/>
    <property type="match status" value="1"/>
</dbReference>
<dbReference type="GO" id="GO:0009103">
    <property type="term" value="P:lipopolysaccharide biosynthetic process"/>
    <property type="evidence" value="ECO:0007669"/>
    <property type="project" value="TreeGrafter"/>
</dbReference>
<evidence type="ECO:0000256" key="1">
    <source>
        <dbReference type="ARBA" id="ARBA00022679"/>
    </source>
</evidence>
<keyword evidence="5" id="KW-1185">Reference proteome</keyword>
<dbReference type="KEGG" id="fki:FK004_12200"/>
<dbReference type="InterPro" id="IPR001296">
    <property type="entry name" value="Glyco_trans_1"/>
</dbReference>
<reference evidence="4 5" key="1">
    <citation type="submission" date="2017-04" db="EMBL/GenBank/DDBJ databases">
        <title>Complete genome sequence of Flavobacterium kingsejong AJ004.</title>
        <authorList>
            <person name="Lee P.C."/>
        </authorList>
    </citation>
    <scope>NUCLEOTIDE SEQUENCE [LARGE SCALE GENOMIC DNA]</scope>
    <source>
        <strain evidence="4 5">AJ004</strain>
    </source>
</reference>
<proteinExistence type="predicted"/>
<dbReference type="CDD" id="cd03809">
    <property type="entry name" value="GT4_MtfB-like"/>
    <property type="match status" value="1"/>
</dbReference>
<organism evidence="4 5">
    <name type="scientific">Flavobacterium kingsejongi</name>
    <dbReference type="NCBI Taxonomy" id="1678728"/>
    <lineage>
        <taxon>Bacteria</taxon>
        <taxon>Pseudomonadati</taxon>
        <taxon>Bacteroidota</taxon>
        <taxon>Flavobacteriia</taxon>
        <taxon>Flavobacteriales</taxon>
        <taxon>Flavobacteriaceae</taxon>
        <taxon>Flavobacterium</taxon>
    </lineage>
</organism>
<dbReference type="Pfam" id="PF00534">
    <property type="entry name" value="Glycos_transf_1"/>
    <property type="match status" value="1"/>
</dbReference>
<evidence type="ECO:0000259" key="3">
    <source>
        <dbReference type="Pfam" id="PF13439"/>
    </source>
</evidence>
<accession>A0A2S1LU88</accession>
<dbReference type="SUPFAM" id="SSF53756">
    <property type="entry name" value="UDP-Glycosyltransferase/glycogen phosphorylase"/>
    <property type="match status" value="1"/>
</dbReference>
<name>A0A2S1LU88_9FLAO</name>
<dbReference type="OrthoDB" id="9801609at2"/>
<evidence type="ECO:0000313" key="5">
    <source>
        <dbReference type="Proteomes" id="UP000244677"/>
    </source>
</evidence>
<feature type="domain" description="Glycosyl transferase family 1" evidence="2">
    <location>
        <begin position="195"/>
        <end position="345"/>
    </location>
</feature>
<dbReference type="EMBL" id="CP020919">
    <property type="protein sequence ID" value="AWG27325.1"/>
    <property type="molecule type" value="Genomic_DNA"/>
</dbReference>
<dbReference type="Gene3D" id="3.40.50.2000">
    <property type="entry name" value="Glycogen Phosphorylase B"/>
    <property type="match status" value="2"/>
</dbReference>
<gene>
    <name evidence="4" type="ORF">FK004_12200</name>
</gene>
<feature type="domain" description="Glycosyltransferase subfamily 4-like N-terminal" evidence="3">
    <location>
        <begin position="16"/>
        <end position="184"/>
    </location>
</feature>
<dbReference type="PANTHER" id="PTHR46401:SF2">
    <property type="entry name" value="GLYCOSYLTRANSFERASE WBBK-RELATED"/>
    <property type="match status" value="1"/>
</dbReference>
<evidence type="ECO:0008006" key="6">
    <source>
        <dbReference type="Google" id="ProtNLM"/>
    </source>
</evidence>
<dbReference type="Proteomes" id="UP000244677">
    <property type="component" value="Chromosome"/>
</dbReference>